<dbReference type="GO" id="GO:0046872">
    <property type="term" value="F:metal ion binding"/>
    <property type="evidence" value="ECO:0007669"/>
    <property type="project" value="UniProtKB-KW"/>
</dbReference>
<protein>
    <submittedName>
        <fullName evidence="3">VOC family protein</fullName>
    </submittedName>
</protein>
<dbReference type="CDD" id="cd06587">
    <property type="entry name" value="VOC"/>
    <property type="match status" value="1"/>
</dbReference>
<dbReference type="Gene3D" id="3.10.180.10">
    <property type="entry name" value="2,3-Dihydroxybiphenyl 1,2-Dioxygenase, domain 1"/>
    <property type="match status" value="1"/>
</dbReference>
<dbReference type="InterPro" id="IPR004360">
    <property type="entry name" value="Glyas_Fos-R_dOase_dom"/>
</dbReference>
<feature type="domain" description="VOC" evidence="2">
    <location>
        <begin position="12"/>
        <end position="177"/>
    </location>
</feature>
<evidence type="ECO:0000256" key="1">
    <source>
        <dbReference type="ARBA" id="ARBA00022723"/>
    </source>
</evidence>
<dbReference type="PANTHER" id="PTHR43048:SF3">
    <property type="entry name" value="METHYLMALONYL-COA EPIMERASE, MITOCHONDRIAL"/>
    <property type="match status" value="1"/>
</dbReference>
<dbReference type="Proteomes" id="UP000261111">
    <property type="component" value="Unassembled WGS sequence"/>
</dbReference>
<dbReference type="RefSeq" id="WP_025655779.1">
    <property type="nucleotide sequence ID" value="NZ_QVIA01000008.1"/>
</dbReference>
<dbReference type="GO" id="GO:0004493">
    <property type="term" value="F:methylmalonyl-CoA epimerase activity"/>
    <property type="evidence" value="ECO:0007669"/>
    <property type="project" value="TreeGrafter"/>
</dbReference>
<dbReference type="InterPro" id="IPR029068">
    <property type="entry name" value="Glyas_Bleomycin-R_OHBP_Dase"/>
</dbReference>
<accession>A0A3E2WX72</accession>
<dbReference type="GO" id="GO:0046491">
    <property type="term" value="P:L-methylmalonyl-CoA metabolic process"/>
    <property type="evidence" value="ECO:0007669"/>
    <property type="project" value="TreeGrafter"/>
</dbReference>
<proteinExistence type="predicted"/>
<evidence type="ECO:0000313" key="3">
    <source>
        <dbReference type="EMBL" id="RGC32662.1"/>
    </source>
</evidence>
<dbReference type="InterPro" id="IPR051785">
    <property type="entry name" value="MMCE/EMCE_epimerase"/>
</dbReference>
<evidence type="ECO:0000259" key="2">
    <source>
        <dbReference type="PROSITE" id="PS51819"/>
    </source>
</evidence>
<dbReference type="GeneID" id="93336006"/>
<dbReference type="PANTHER" id="PTHR43048">
    <property type="entry name" value="METHYLMALONYL-COA EPIMERASE"/>
    <property type="match status" value="1"/>
</dbReference>
<reference evidence="3 4" key="1">
    <citation type="submission" date="2018-08" db="EMBL/GenBank/DDBJ databases">
        <title>A genome reference for cultivated species of the human gut microbiota.</title>
        <authorList>
            <person name="Zou Y."/>
            <person name="Xue W."/>
            <person name="Luo G."/>
        </authorList>
    </citation>
    <scope>NUCLEOTIDE SEQUENCE [LARGE SCALE GENOMIC DNA]</scope>
    <source>
        <strain evidence="3 4">AF19-21</strain>
    </source>
</reference>
<dbReference type="InterPro" id="IPR037523">
    <property type="entry name" value="VOC_core"/>
</dbReference>
<name>A0A3E2WX72_9FIRM</name>
<gene>
    <name evidence="3" type="ORF">DWX41_08845</name>
</gene>
<dbReference type="EMBL" id="QVIA01000008">
    <property type="protein sequence ID" value="RGC32662.1"/>
    <property type="molecule type" value="Genomic_DNA"/>
</dbReference>
<dbReference type="SUPFAM" id="SSF54593">
    <property type="entry name" value="Glyoxalase/Bleomycin resistance protein/Dihydroxybiphenyl dioxygenase"/>
    <property type="match status" value="1"/>
</dbReference>
<evidence type="ECO:0000313" key="4">
    <source>
        <dbReference type="Proteomes" id="UP000261111"/>
    </source>
</evidence>
<sequence>MQTTNRNWKVESISHLAFNPTDMDKTLKFYCDGFGFKKKALLTYADYEKTISENRELYVAAKTLGEKTGEIIDGMIRKFSAIRDMPWVVYLEIVPGQLLEFFYPMGNFVMLEPLRELGKERVGYSHLSLQVDNIKEAVEDLKNKGIMPTSNITLGPDFTYQCWFADPDGNRIELMEYTDKSLQIVGRKFD</sequence>
<dbReference type="PROSITE" id="PS51819">
    <property type="entry name" value="VOC"/>
    <property type="match status" value="1"/>
</dbReference>
<organism evidence="3 4">
    <name type="scientific">Hungatella hathewayi</name>
    <dbReference type="NCBI Taxonomy" id="154046"/>
    <lineage>
        <taxon>Bacteria</taxon>
        <taxon>Bacillati</taxon>
        <taxon>Bacillota</taxon>
        <taxon>Clostridia</taxon>
        <taxon>Lachnospirales</taxon>
        <taxon>Lachnospiraceae</taxon>
        <taxon>Hungatella</taxon>
    </lineage>
</organism>
<dbReference type="AlphaFoldDB" id="A0A3E2WX72"/>
<comment type="caution">
    <text evidence="3">The sequence shown here is derived from an EMBL/GenBank/DDBJ whole genome shotgun (WGS) entry which is preliminary data.</text>
</comment>
<keyword evidence="1" id="KW-0479">Metal-binding</keyword>
<dbReference type="Pfam" id="PF00903">
    <property type="entry name" value="Glyoxalase"/>
    <property type="match status" value="1"/>
</dbReference>